<dbReference type="AlphaFoldDB" id="A0A2H0TDX2"/>
<keyword evidence="1" id="KW-1133">Transmembrane helix</keyword>
<name>A0A2H0TDX2_9BACT</name>
<accession>A0A2H0TDX2</accession>
<evidence type="ECO:0000256" key="1">
    <source>
        <dbReference type="SAM" id="Phobius"/>
    </source>
</evidence>
<evidence type="ECO:0000313" key="3">
    <source>
        <dbReference type="Proteomes" id="UP000231503"/>
    </source>
</evidence>
<proteinExistence type="predicted"/>
<keyword evidence="1" id="KW-0472">Membrane</keyword>
<keyword evidence="1" id="KW-0812">Transmembrane</keyword>
<protein>
    <submittedName>
        <fullName evidence="2">Uncharacterized protein</fullName>
    </submittedName>
</protein>
<evidence type="ECO:0000313" key="2">
    <source>
        <dbReference type="EMBL" id="PIR69740.1"/>
    </source>
</evidence>
<sequence>MIFIMKKRSLLFSILALVFGAFLIVYGGIDDSPGGQVLGFLVFIVGVAGAVKSKKKVPDSH</sequence>
<organism evidence="2 3">
    <name type="scientific">Candidatus Niyogibacteria bacterium CG10_big_fil_rev_8_21_14_0_10_46_36</name>
    <dbReference type="NCBI Taxonomy" id="1974726"/>
    <lineage>
        <taxon>Bacteria</taxon>
        <taxon>Candidatus Niyogiibacteriota</taxon>
    </lineage>
</organism>
<feature type="transmembrane region" description="Helical" evidence="1">
    <location>
        <begin position="37"/>
        <end position="53"/>
    </location>
</feature>
<gene>
    <name evidence="2" type="ORF">COU47_01495</name>
</gene>
<reference evidence="3" key="1">
    <citation type="submission" date="2017-09" db="EMBL/GenBank/DDBJ databases">
        <title>Depth-based differentiation of microbial function through sediment-hosted aquifers and enrichment of novel symbionts in the deep terrestrial subsurface.</title>
        <authorList>
            <person name="Probst A.J."/>
            <person name="Ladd B."/>
            <person name="Jarett J.K."/>
            <person name="Geller-Mcgrath D.E."/>
            <person name="Sieber C.M.K."/>
            <person name="Emerson J.B."/>
            <person name="Anantharaman K."/>
            <person name="Thomas B.C."/>
            <person name="Malmstrom R."/>
            <person name="Stieglmeier M."/>
            <person name="Klingl A."/>
            <person name="Woyke T."/>
            <person name="Ryan C.M."/>
            <person name="Banfield J.F."/>
        </authorList>
    </citation>
    <scope>NUCLEOTIDE SEQUENCE [LARGE SCALE GENOMIC DNA]</scope>
</reference>
<dbReference type="Proteomes" id="UP000231503">
    <property type="component" value="Unassembled WGS sequence"/>
</dbReference>
<dbReference type="EMBL" id="PFCO01000003">
    <property type="protein sequence ID" value="PIR69740.1"/>
    <property type="molecule type" value="Genomic_DNA"/>
</dbReference>
<comment type="caution">
    <text evidence="2">The sequence shown here is derived from an EMBL/GenBank/DDBJ whole genome shotgun (WGS) entry which is preliminary data.</text>
</comment>